<evidence type="ECO:0000256" key="2">
    <source>
        <dbReference type="ARBA" id="ARBA00022475"/>
    </source>
</evidence>
<keyword evidence="4 6" id="KW-1133">Transmembrane helix</keyword>
<dbReference type="InterPro" id="IPR018076">
    <property type="entry name" value="T2SS_GspF_dom"/>
</dbReference>
<proteinExistence type="predicted"/>
<dbReference type="InterPro" id="IPR042094">
    <property type="entry name" value="T2SS_GspF_sf"/>
</dbReference>
<feature type="transmembrane region" description="Helical" evidence="6">
    <location>
        <begin position="119"/>
        <end position="139"/>
    </location>
</feature>
<dbReference type="RefSeq" id="WP_326425344.1">
    <property type="nucleotide sequence ID" value="NZ_JAYMFF010000020.1"/>
</dbReference>
<evidence type="ECO:0000256" key="1">
    <source>
        <dbReference type="ARBA" id="ARBA00004651"/>
    </source>
</evidence>
<feature type="domain" description="Type II secretion system protein GspF" evidence="7">
    <location>
        <begin position="155"/>
        <end position="280"/>
    </location>
</feature>
<dbReference type="PANTHER" id="PTHR35007">
    <property type="entry name" value="INTEGRAL MEMBRANE PROTEIN-RELATED"/>
    <property type="match status" value="1"/>
</dbReference>
<sequence>MGAIVGYTVVGLASAAAAGVLAGSALADRRERRLRMRACLDAEEASGSWVRWRLSRGVAPLRPAACALLRLSAVKRYAENLRMAALRWQPDASRESVLSCALAAVLGVAVAGWAVSASPVFGCAAAACLLVGLAGYGNAEAQRRAQTMRDEIPDALRSLGVCFRAGLSLVQTLRQTGSEMKGPIGEVFLASARVLETGGTATEALALFRRRSSVPELAFVAVALDVQHASGGSLASVLDAARESVEGEIELAQTLKVQTAQAQLSARIVTLMPFVLIALFSLMSPGFLTPFLASFTGVALLAAALAMQAAGVLLVHRMLDVGVG</sequence>
<accession>A0ABU6IK01</accession>
<evidence type="ECO:0000313" key="8">
    <source>
        <dbReference type="EMBL" id="MEC4176747.1"/>
    </source>
</evidence>
<dbReference type="EMBL" id="JAYMFF010000020">
    <property type="protein sequence ID" value="MEC4176747.1"/>
    <property type="molecule type" value="Genomic_DNA"/>
</dbReference>
<feature type="transmembrane region" description="Helical" evidence="6">
    <location>
        <begin position="264"/>
        <end position="285"/>
    </location>
</feature>
<feature type="transmembrane region" description="Helical" evidence="6">
    <location>
        <begin position="96"/>
        <end position="113"/>
    </location>
</feature>
<feature type="transmembrane region" description="Helical" evidence="6">
    <location>
        <begin position="6"/>
        <end position="27"/>
    </location>
</feature>
<reference evidence="8 9" key="1">
    <citation type="submission" date="2024-01" db="EMBL/GenBank/DDBJ databases">
        <title>novel species in genus Adlercreutzia.</title>
        <authorList>
            <person name="Liu X."/>
        </authorList>
    </citation>
    <scope>NUCLEOTIDE SEQUENCE [LARGE SCALE GENOMIC DNA]</scope>
    <source>
        <strain evidence="8 9">R7</strain>
    </source>
</reference>
<dbReference type="Proteomes" id="UP001349994">
    <property type="component" value="Unassembled WGS sequence"/>
</dbReference>
<dbReference type="Gene3D" id="1.20.81.30">
    <property type="entry name" value="Type II secretion system (T2SS), domain F"/>
    <property type="match status" value="1"/>
</dbReference>
<evidence type="ECO:0000256" key="5">
    <source>
        <dbReference type="ARBA" id="ARBA00023136"/>
    </source>
</evidence>
<keyword evidence="2" id="KW-1003">Cell membrane</keyword>
<evidence type="ECO:0000256" key="3">
    <source>
        <dbReference type="ARBA" id="ARBA00022692"/>
    </source>
</evidence>
<evidence type="ECO:0000259" key="7">
    <source>
        <dbReference type="Pfam" id="PF00482"/>
    </source>
</evidence>
<keyword evidence="5 6" id="KW-0472">Membrane</keyword>
<dbReference type="PANTHER" id="PTHR35007:SF1">
    <property type="entry name" value="PILUS ASSEMBLY PROTEIN"/>
    <property type="match status" value="1"/>
</dbReference>
<comment type="caution">
    <text evidence="8">The sequence shown here is derived from an EMBL/GenBank/DDBJ whole genome shotgun (WGS) entry which is preliminary data.</text>
</comment>
<comment type="subcellular location">
    <subcellularLocation>
        <location evidence="1">Cell membrane</location>
        <topology evidence="1">Multi-pass membrane protein</topology>
    </subcellularLocation>
</comment>
<evidence type="ECO:0000313" key="9">
    <source>
        <dbReference type="Proteomes" id="UP001349994"/>
    </source>
</evidence>
<name>A0ABU6IK01_9ACTN</name>
<keyword evidence="3 6" id="KW-0812">Transmembrane</keyword>
<evidence type="ECO:0000256" key="6">
    <source>
        <dbReference type="SAM" id="Phobius"/>
    </source>
</evidence>
<evidence type="ECO:0000256" key="4">
    <source>
        <dbReference type="ARBA" id="ARBA00022989"/>
    </source>
</evidence>
<gene>
    <name evidence="8" type="ORF">VIN30_09845</name>
</gene>
<feature type="transmembrane region" description="Helical" evidence="6">
    <location>
        <begin position="291"/>
        <end position="315"/>
    </location>
</feature>
<dbReference type="Pfam" id="PF00482">
    <property type="entry name" value="T2SSF"/>
    <property type="match status" value="1"/>
</dbReference>
<organism evidence="8 9">
    <name type="scientific">Adlercreutzia wanghongyangiae</name>
    <dbReference type="NCBI Taxonomy" id="3111451"/>
    <lineage>
        <taxon>Bacteria</taxon>
        <taxon>Bacillati</taxon>
        <taxon>Actinomycetota</taxon>
        <taxon>Coriobacteriia</taxon>
        <taxon>Eggerthellales</taxon>
        <taxon>Eggerthellaceae</taxon>
        <taxon>Adlercreutzia</taxon>
    </lineage>
</organism>
<protein>
    <submittedName>
        <fullName evidence="8">Type II secretion system F family protein</fullName>
    </submittedName>
</protein>
<keyword evidence="9" id="KW-1185">Reference proteome</keyword>